<sequence>MVDMVQYWPVVLGIGLGTFLIRYSFILIIDKITLPEPFLRMLRFIPASVLPALVVPSVLLSGDGVTVFDNWERVVAAIIAVGVAWKTRNMLATIACGMVSLWVLQAIPL</sequence>
<dbReference type="KEGG" id="pprf:DPRO_2464"/>
<gene>
    <name evidence="2" type="ORF">DPRO_2464</name>
</gene>
<evidence type="ECO:0000256" key="1">
    <source>
        <dbReference type="SAM" id="Phobius"/>
    </source>
</evidence>
<keyword evidence="1" id="KW-0472">Membrane</keyword>
<dbReference type="Pfam" id="PF05437">
    <property type="entry name" value="AzlD"/>
    <property type="match status" value="1"/>
</dbReference>
<dbReference type="EMBL" id="LT907975">
    <property type="protein sequence ID" value="SOB59372.1"/>
    <property type="molecule type" value="Genomic_DNA"/>
</dbReference>
<name>A0A2C8F9Z5_9BACT</name>
<dbReference type="RefSeq" id="WP_097012248.1">
    <property type="nucleotide sequence ID" value="NZ_LT907975.1"/>
</dbReference>
<reference evidence="3" key="1">
    <citation type="submission" date="2017-09" db="EMBL/GenBank/DDBJ databases">
        <authorList>
            <person name="Regsiter A."/>
            <person name="William W."/>
        </authorList>
    </citation>
    <scope>NUCLEOTIDE SEQUENCE [LARGE SCALE GENOMIC DNA]</scope>
    <source>
        <strain evidence="3">500-1</strain>
    </source>
</reference>
<feature type="transmembrane region" description="Helical" evidence="1">
    <location>
        <begin position="41"/>
        <end position="62"/>
    </location>
</feature>
<feature type="transmembrane region" description="Helical" evidence="1">
    <location>
        <begin position="6"/>
        <end position="29"/>
    </location>
</feature>
<dbReference type="InterPro" id="IPR008407">
    <property type="entry name" value="Brnchd-chn_aa_trnsp_AzlD"/>
</dbReference>
<evidence type="ECO:0000313" key="3">
    <source>
        <dbReference type="Proteomes" id="UP000219215"/>
    </source>
</evidence>
<feature type="transmembrane region" description="Helical" evidence="1">
    <location>
        <begin position="74"/>
        <end position="104"/>
    </location>
</feature>
<keyword evidence="1" id="KW-0812">Transmembrane</keyword>
<dbReference type="OrthoDB" id="5465181at2"/>
<organism evidence="2 3">
    <name type="scientific">Pseudodesulfovibrio profundus</name>
    <dbReference type="NCBI Taxonomy" id="57320"/>
    <lineage>
        <taxon>Bacteria</taxon>
        <taxon>Pseudomonadati</taxon>
        <taxon>Thermodesulfobacteriota</taxon>
        <taxon>Desulfovibrionia</taxon>
        <taxon>Desulfovibrionales</taxon>
        <taxon>Desulfovibrionaceae</taxon>
    </lineage>
</organism>
<keyword evidence="3" id="KW-1185">Reference proteome</keyword>
<dbReference type="Proteomes" id="UP000219215">
    <property type="component" value="Chromosome DPRO"/>
</dbReference>
<accession>A0A2C8F9Z5</accession>
<keyword evidence="1" id="KW-1133">Transmembrane helix</keyword>
<proteinExistence type="predicted"/>
<protein>
    <submittedName>
        <fullName evidence="2">Branched-chain amino acid transport</fullName>
    </submittedName>
</protein>
<evidence type="ECO:0000313" key="2">
    <source>
        <dbReference type="EMBL" id="SOB59372.1"/>
    </source>
</evidence>
<dbReference type="AlphaFoldDB" id="A0A2C8F9Z5"/>